<protein>
    <submittedName>
        <fullName evidence="2">Toxin</fullName>
    </submittedName>
</protein>
<dbReference type="Pfam" id="PF06114">
    <property type="entry name" value="Peptidase_M78"/>
    <property type="match status" value="1"/>
</dbReference>
<name>A0A2B7VQ17_9BACI</name>
<dbReference type="EMBL" id="NVOI01000096">
    <property type="protein sequence ID" value="PGG86336.1"/>
    <property type="molecule type" value="Genomic_DNA"/>
</dbReference>
<dbReference type="InterPro" id="IPR010359">
    <property type="entry name" value="IrrE_HExxH"/>
</dbReference>
<comment type="caution">
    <text evidence="2">The sequence shown here is derived from an EMBL/GenBank/DDBJ whole genome shotgun (WGS) entry which is preliminary data.</text>
</comment>
<gene>
    <name evidence="2" type="ORF">CON73_23555</name>
</gene>
<dbReference type="AlphaFoldDB" id="A0A2B7VQ17"/>
<dbReference type="Gene3D" id="1.10.10.2910">
    <property type="match status" value="1"/>
</dbReference>
<sequence length="141" mass="16588">MVSKQQINLAIDKLLRQYSTRDPFLIAEEKGIVVITEDLGDIFGYYHKISRIPFIHINERLSYQNQVFTCFHELGHAIFHPNENTPKLSTVSLCSEIRIEAEANYFATRFLIDGSHHNYYIQTKQELLQHYGIPKQMERFI</sequence>
<accession>A0A2B7VQ17</accession>
<dbReference type="PANTHER" id="PTHR43236:SF1">
    <property type="entry name" value="BLL7220 PROTEIN"/>
    <property type="match status" value="1"/>
</dbReference>
<dbReference type="Proteomes" id="UP000225320">
    <property type="component" value="Unassembled WGS sequence"/>
</dbReference>
<dbReference type="InterPro" id="IPR052345">
    <property type="entry name" value="Rad_response_metalloprotease"/>
</dbReference>
<organism evidence="2 3">
    <name type="scientific">Bacillus toyonensis</name>
    <dbReference type="NCBI Taxonomy" id="155322"/>
    <lineage>
        <taxon>Bacteria</taxon>
        <taxon>Bacillati</taxon>
        <taxon>Bacillota</taxon>
        <taxon>Bacilli</taxon>
        <taxon>Bacillales</taxon>
        <taxon>Bacillaceae</taxon>
        <taxon>Bacillus</taxon>
        <taxon>Bacillus cereus group</taxon>
    </lineage>
</organism>
<proteinExistence type="predicted"/>
<evidence type="ECO:0000313" key="3">
    <source>
        <dbReference type="Proteomes" id="UP000225320"/>
    </source>
</evidence>
<evidence type="ECO:0000259" key="1">
    <source>
        <dbReference type="Pfam" id="PF06114"/>
    </source>
</evidence>
<dbReference type="PANTHER" id="PTHR43236">
    <property type="entry name" value="ANTITOXIN HIGA1"/>
    <property type="match status" value="1"/>
</dbReference>
<evidence type="ECO:0000313" key="2">
    <source>
        <dbReference type="EMBL" id="PGG86336.1"/>
    </source>
</evidence>
<reference evidence="2 3" key="1">
    <citation type="submission" date="2017-09" db="EMBL/GenBank/DDBJ databases">
        <title>Large-scale bioinformatics analysis of Bacillus genomes uncovers conserved roles of natural products in bacterial physiology.</title>
        <authorList>
            <consortium name="Agbiome Team Llc"/>
            <person name="Bleich R.M."/>
            <person name="Grubbs K.J."/>
            <person name="Santa Maria K.C."/>
            <person name="Allen S.E."/>
            <person name="Farag S."/>
            <person name="Shank E.A."/>
            <person name="Bowers A."/>
        </authorList>
    </citation>
    <scope>NUCLEOTIDE SEQUENCE [LARGE SCALE GENOMIC DNA]</scope>
    <source>
        <strain evidence="2 3">AFS094862</strain>
    </source>
</reference>
<feature type="domain" description="IrrE N-terminal-like" evidence="1">
    <location>
        <begin position="27"/>
        <end position="136"/>
    </location>
</feature>
<dbReference type="RefSeq" id="WP_098643642.1">
    <property type="nucleotide sequence ID" value="NZ_NVFS01000091.1"/>
</dbReference>